<dbReference type="GO" id="GO:0016853">
    <property type="term" value="F:isomerase activity"/>
    <property type="evidence" value="ECO:0007669"/>
    <property type="project" value="UniProtKB-KW"/>
</dbReference>
<dbReference type="Proteomes" id="UP000193711">
    <property type="component" value="Unassembled WGS sequence"/>
</dbReference>
<dbReference type="RefSeq" id="WP_085474969.1">
    <property type="nucleotide sequence ID" value="NZ_FXBM01000001.1"/>
</dbReference>
<protein>
    <submittedName>
        <fullName evidence="2">2-(1,2-epoxy-1,2-dihydrophenyl)acetyl-CoA isomerase</fullName>
    </submittedName>
</protein>
<dbReference type="InterPro" id="IPR029045">
    <property type="entry name" value="ClpP/crotonase-like_dom_sf"/>
</dbReference>
<dbReference type="Pfam" id="PF00378">
    <property type="entry name" value="ECH_1"/>
    <property type="match status" value="1"/>
</dbReference>
<sequence>MTHPNPAADRPLPVRVERDGPVARILLDRPDALNAIDLGTARLLLSAVLELRAPDSSCSVIVVESTGRAFCTGGDVSAIMSAPRPDHYLRDLATTAAEAFHLLETSGAVVVCAIDGMTAGAGIAFALAADIVIATPAAVFLSAYGDVGLVPDCGVTDSLPRAIGRRRALDFVLTGRPVRASEALEWQLVTEVVPRSELTERVRERVQALAARPPHVAAAAKRLLRTDAAHRVERSAEETDVLVELLAVPATRALMDAEHERQRRRAARPRRTAARV</sequence>
<keyword evidence="3" id="KW-1185">Reference proteome</keyword>
<dbReference type="CDD" id="cd06558">
    <property type="entry name" value="crotonase-like"/>
    <property type="match status" value="1"/>
</dbReference>
<dbReference type="SUPFAM" id="SSF52096">
    <property type="entry name" value="ClpP/crotonase"/>
    <property type="match status" value="1"/>
</dbReference>
<dbReference type="AlphaFoldDB" id="A0A1X7N1G2"/>
<dbReference type="PANTHER" id="PTHR11941:SF54">
    <property type="entry name" value="ENOYL-COA HYDRATASE, MITOCHONDRIAL"/>
    <property type="match status" value="1"/>
</dbReference>
<dbReference type="EMBL" id="FXBM01000001">
    <property type="protein sequence ID" value="SMH30615.1"/>
    <property type="molecule type" value="Genomic_DNA"/>
</dbReference>
<dbReference type="PANTHER" id="PTHR11941">
    <property type="entry name" value="ENOYL-COA HYDRATASE-RELATED"/>
    <property type="match status" value="1"/>
</dbReference>
<reference evidence="3" key="1">
    <citation type="submission" date="2017-04" db="EMBL/GenBank/DDBJ databases">
        <authorList>
            <person name="Varghese N."/>
            <person name="Submissions S."/>
        </authorList>
    </citation>
    <scope>NUCLEOTIDE SEQUENCE [LARGE SCALE GENOMIC DNA]</scope>
    <source>
        <strain evidence="3">VKM Ac-2121</strain>
    </source>
</reference>
<feature type="compositionally biased region" description="Basic residues" evidence="1">
    <location>
        <begin position="262"/>
        <end position="276"/>
    </location>
</feature>
<evidence type="ECO:0000256" key="1">
    <source>
        <dbReference type="SAM" id="MobiDB-lite"/>
    </source>
</evidence>
<accession>A0A1X7N1G2</accession>
<dbReference type="Gene3D" id="3.90.226.10">
    <property type="entry name" value="2-enoyl-CoA Hydratase, Chain A, domain 1"/>
    <property type="match status" value="1"/>
</dbReference>
<keyword evidence="2" id="KW-0413">Isomerase</keyword>
<dbReference type="STRING" id="1891671.SAMN06295885_0445"/>
<feature type="region of interest" description="Disordered" evidence="1">
    <location>
        <begin position="257"/>
        <end position="276"/>
    </location>
</feature>
<proteinExistence type="predicted"/>
<evidence type="ECO:0000313" key="2">
    <source>
        <dbReference type="EMBL" id="SMH30615.1"/>
    </source>
</evidence>
<organism evidence="2 3">
    <name type="scientific">Rathayibacter oskolensis</name>
    <dbReference type="NCBI Taxonomy" id="1891671"/>
    <lineage>
        <taxon>Bacteria</taxon>
        <taxon>Bacillati</taxon>
        <taxon>Actinomycetota</taxon>
        <taxon>Actinomycetes</taxon>
        <taxon>Micrococcales</taxon>
        <taxon>Microbacteriaceae</taxon>
        <taxon>Rathayibacter</taxon>
    </lineage>
</organism>
<dbReference type="InterPro" id="IPR001753">
    <property type="entry name" value="Enoyl-CoA_hydra/iso"/>
</dbReference>
<gene>
    <name evidence="2" type="ORF">SAMN06295885_0445</name>
</gene>
<evidence type="ECO:0000313" key="3">
    <source>
        <dbReference type="Proteomes" id="UP000193711"/>
    </source>
</evidence>
<dbReference type="OrthoDB" id="9777711at2"/>
<dbReference type="GO" id="GO:0006635">
    <property type="term" value="P:fatty acid beta-oxidation"/>
    <property type="evidence" value="ECO:0007669"/>
    <property type="project" value="TreeGrafter"/>
</dbReference>
<name>A0A1X7N1G2_9MICO</name>